<gene>
    <name evidence="11" type="ORF">UY3_17362</name>
</gene>
<keyword evidence="11" id="KW-0675">Receptor</keyword>
<evidence type="ECO:0000256" key="4">
    <source>
        <dbReference type="ARBA" id="ARBA00022692"/>
    </source>
</evidence>
<feature type="domain" description="G-protein coupled receptors family 1 profile" evidence="10">
    <location>
        <begin position="179"/>
        <end position="428"/>
    </location>
</feature>
<protein>
    <submittedName>
        <fullName evidence="11">Olfactory receptor 5V1</fullName>
    </submittedName>
</protein>
<dbReference type="GO" id="GO:0004930">
    <property type="term" value="F:G protein-coupled receptor activity"/>
    <property type="evidence" value="ECO:0007669"/>
    <property type="project" value="InterPro"/>
</dbReference>
<feature type="transmembrane region" description="Helical" evidence="9">
    <location>
        <begin position="164"/>
        <end position="189"/>
    </location>
</feature>
<dbReference type="eggNOG" id="ENOG502SI4V">
    <property type="taxonomic scope" value="Eukaryota"/>
</dbReference>
<dbReference type="Proteomes" id="UP000031443">
    <property type="component" value="Unassembled WGS sequence"/>
</dbReference>
<keyword evidence="7 9" id="KW-0472">Membrane</keyword>
<reference evidence="12" key="1">
    <citation type="journal article" date="2013" name="Nat. Genet.">
        <title>The draft genomes of soft-shell turtle and green sea turtle yield insights into the development and evolution of the turtle-specific body plan.</title>
        <authorList>
            <person name="Wang Z."/>
            <person name="Pascual-Anaya J."/>
            <person name="Zadissa A."/>
            <person name="Li W."/>
            <person name="Niimura Y."/>
            <person name="Huang Z."/>
            <person name="Li C."/>
            <person name="White S."/>
            <person name="Xiong Z."/>
            <person name="Fang D."/>
            <person name="Wang B."/>
            <person name="Ming Y."/>
            <person name="Chen Y."/>
            <person name="Zheng Y."/>
            <person name="Kuraku S."/>
            <person name="Pignatelli M."/>
            <person name="Herrero J."/>
            <person name="Beal K."/>
            <person name="Nozawa M."/>
            <person name="Li Q."/>
            <person name="Wang J."/>
            <person name="Zhang H."/>
            <person name="Yu L."/>
            <person name="Shigenobu S."/>
            <person name="Wang J."/>
            <person name="Liu J."/>
            <person name="Flicek P."/>
            <person name="Searle S."/>
            <person name="Wang J."/>
            <person name="Kuratani S."/>
            <person name="Yin Y."/>
            <person name="Aken B."/>
            <person name="Zhang G."/>
            <person name="Irie N."/>
        </authorList>
    </citation>
    <scope>NUCLEOTIDE SEQUENCE [LARGE SCALE GENOMIC DNA]</scope>
</reference>
<dbReference type="InterPro" id="IPR000725">
    <property type="entry name" value="Olfact_rcpt"/>
</dbReference>
<evidence type="ECO:0000259" key="10">
    <source>
        <dbReference type="PROSITE" id="PS50262"/>
    </source>
</evidence>
<keyword evidence="3" id="KW-0716">Sensory transduction</keyword>
<dbReference type="CDD" id="cd15225">
    <property type="entry name" value="7tmA_OR10A-like"/>
    <property type="match status" value="1"/>
</dbReference>
<feature type="transmembrane region" description="Helical" evidence="9">
    <location>
        <begin position="335"/>
        <end position="359"/>
    </location>
</feature>
<name>M7AM37_CHEMY</name>
<evidence type="ECO:0000256" key="3">
    <source>
        <dbReference type="ARBA" id="ARBA00022606"/>
    </source>
</evidence>
<sequence length="452" mass="50529">MGNQTAITEFILLGFRDLPELQTLLFLLFLVIYVLTMAGNLLIVVLVVADQHLHIPMYFFLGNLSCLETCYTSNILPRMLAKEMDTGNQSMETEFILLGFLIPHNLLILLFLVLLLIYLLVLIGNLIQGFGSVVTYANWHMEAKNQTTEFVMVGFSVHPELQNLLFMVTFIMYMVSLLGNILISATVWLDLALHTPMYYFISNLSLVDICYTTVTVPKMLENLLSQDRTISFTGCAAQLYFLLSLGTTECFLLAAMAYDRVLAICNPLRYVVLMNKSLCVQLLAGAWVSGLLLSLGQTSFVLTLPFCGDNRINHFFCDIPPLLTLACGDTARNEIAVFVAGMLIALIPSLLILGSYIHIISTILKITSAQGRHKAFSTCSSHLIVITLFYGSASAMYLRPRSSYAPESDKFLALLYSVVTPTLNPIIYSLRSRDINRALRRVITSNIFLLKM</sequence>
<feature type="transmembrane region" description="Helical" evidence="9">
    <location>
        <begin position="95"/>
        <end position="123"/>
    </location>
</feature>
<dbReference type="InterPro" id="IPR017452">
    <property type="entry name" value="GPCR_Rhodpsn_7TM"/>
</dbReference>
<evidence type="ECO:0000313" key="12">
    <source>
        <dbReference type="Proteomes" id="UP000031443"/>
    </source>
</evidence>
<dbReference type="AlphaFoldDB" id="M7AM37"/>
<dbReference type="PRINTS" id="PR00237">
    <property type="entry name" value="GPCRRHODOPSN"/>
</dbReference>
<feature type="transmembrane region" description="Helical" evidence="9">
    <location>
        <begin position="411"/>
        <end position="430"/>
    </location>
</feature>
<dbReference type="PROSITE" id="PS50262">
    <property type="entry name" value="G_PROTEIN_RECEP_F1_2"/>
    <property type="match status" value="1"/>
</dbReference>
<evidence type="ECO:0000256" key="2">
    <source>
        <dbReference type="ARBA" id="ARBA00022475"/>
    </source>
</evidence>
<feature type="transmembrane region" description="Helical" evidence="9">
    <location>
        <begin position="278"/>
        <end position="296"/>
    </location>
</feature>
<evidence type="ECO:0000256" key="5">
    <source>
        <dbReference type="ARBA" id="ARBA00022725"/>
    </source>
</evidence>
<dbReference type="PRINTS" id="PR00245">
    <property type="entry name" value="OLFACTORYR"/>
</dbReference>
<proteinExistence type="predicted"/>
<feature type="transmembrane region" description="Helical" evidence="9">
    <location>
        <begin position="24"/>
        <end position="49"/>
    </location>
</feature>
<dbReference type="SUPFAM" id="SSF81321">
    <property type="entry name" value="Family A G protein-coupled receptor-like"/>
    <property type="match status" value="3"/>
</dbReference>
<evidence type="ECO:0000313" key="11">
    <source>
        <dbReference type="EMBL" id="EMP25564.1"/>
    </source>
</evidence>
<evidence type="ECO:0000256" key="7">
    <source>
        <dbReference type="ARBA" id="ARBA00023136"/>
    </source>
</evidence>
<feature type="transmembrane region" description="Helical" evidence="9">
    <location>
        <begin position="237"/>
        <end position="258"/>
    </location>
</feature>
<organism evidence="11 12">
    <name type="scientific">Chelonia mydas</name>
    <name type="common">Green sea-turtle</name>
    <name type="synonym">Chelonia agassizi</name>
    <dbReference type="NCBI Taxonomy" id="8469"/>
    <lineage>
        <taxon>Eukaryota</taxon>
        <taxon>Metazoa</taxon>
        <taxon>Chordata</taxon>
        <taxon>Craniata</taxon>
        <taxon>Vertebrata</taxon>
        <taxon>Euteleostomi</taxon>
        <taxon>Archelosauria</taxon>
        <taxon>Testudinata</taxon>
        <taxon>Testudines</taxon>
        <taxon>Cryptodira</taxon>
        <taxon>Durocryptodira</taxon>
        <taxon>Americhelydia</taxon>
        <taxon>Chelonioidea</taxon>
        <taxon>Cheloniidae</taxon>
        <taxon>Chelonia</taxon>
    </lineage>
</organism>
<dbReference type="InterPro" id="IPR000276">
    <property type="entry name" value="GPCR_Rhodpsn"/>
</dbReference>
<keyword evidence="5" id="KW-0552">Olfaction</keyword>
<dbReference type="PANTHER" id="PTHR26453">
    <property type="entry name" value="OLFACTORY RECEPTOR"/>
    <property type="match status" value="1"/>
</dbReference>
<dbReference type="GO" id="GO:0005886">
    <property type="term" value="C:plasma membrane"/>
    <property type="evidence" value="ECO:0007669"/>
    <property type="project" value="UniProtKB-SubCell"/>
</dbReference>
<accession>M7AM37</accession>
<dbReference type="FunFam" id="1.20.1070.10:FF:000001">
    <property type="entry name" value="Olfactory receptor"/>
    <property type="match status" value="1"/>
</dbReference>
<feature type="transmembrane region" description="Helical" evidence="9">
    <location>
        <begin position="380"/>
        <end position="399"/>
    </location>
</feature>
<keyword evidence="8" id="KW-0807">Transducer</keyword>
<keyword evidence="6 9" id="KW-1133">Transmembrane helix</keyword>
<dbReference type="Gene3D" id="1.20.1070.10">
    <property type="entry name" value="Rhodopsin 7-helix transmembrane proteins"/>
    <property type="match status" value="2"/>
</dbReference>
<evidence type="ECO:0000256" key="8">
    <source>
        <dbReference type="ARBA" id="ARBA00023224"/>
    </source>
</evidence>
<evidence type="ECO:0000256" key="6">
    <source>
        <dbReference type="ARBA" id="ARBA00022989"/>
    </source>
</evidence>
<dbReference type="EMBL" id="KB588216">
    <property type="protein sequence ID" value="EMP25564.1"/>
    <property type="molecule type" value="Genomic_DNA"/>
</dbReference>
<keyword evidence="2" id="KW-1003">Cell membrane</keyword>
<keyword evidence="4 9" id="KW-0812">Transmembrane</keyword>
<dbReference type="GO" id="GO:0004984">
    <property type="term" value="F:olfactory receptor activity"/>
    <property type="evidence" value="ECO:0007669"/>
    <property type="project" value="InterPro"/>
</dbReference>
<feature type="transmembrane region" description="Helical" evidence="9">
    <location>
        <begin position="196"/>
        <end position="217"/>
    </location>
</feature>
<keyword evidence="12" id="KW-1185">Reference proteome</keyword>
<dbReference type="Pfam" id="PF13853">
    <property type="entry name" value="7tm_4"/>
    <property type="match status" value="1"/>
</dbReference>
<evidence type="ECO:0000256" key="1">
    <source>
        <dbReference type="ARBA" id="ARBA00004651"/>
    </source>
</evidence>
<comment type="subcellular location">
    <subcellularLocation>
        <location evidence="1">Cell membrane</location>
        <topology evidence="1">Multi-pass membrane protein</topology>
    </subcellularLocation>
</comment>
<evidence type="ECO:0000256" key="9">
    <source>
        <dbReference type="SAM" id="Phobius"/>
    </source>
</evidence>